<evidence type="ECO:0000256" key="6">
    <source>
        <dbReference type="ARBA" id="ARBA00022692"/>
    </source>
</evidence>
<keyword evidence="6 14" id="KW-0812">Transmembrane</keyword>
<dbReference type="RefSeq" id="XP_027108868.2">
    <property type="nucleotide sequence ID" value="XM_027253067.2"/>
</dbReference>
<protein>
    <recommendedName>
        <fullName evidence="13">O-fucosyltransferase family protein</fullName>
    </recommendedName>
</protein>
<accession>A0A6P6W0N0</accession>
<sequence>MFTGDQEKANTGGASLLPVTVHKTRRRALDYIEYAENDGSSASHSLQRSEHNRSPRRRMNSMTLKCLWPRWSVTLCFFGALILFVLSTIFLKIMLMSSFNPTVDAKTNSYPFLRRQQPLEASSAVASRKIIQHLHEQIPDIWKKPRSGRFSKCIGRSKRKLGETATNGYVLVHANGGLNQMTTGISDMVAITKLLNATLVLPSLDHTSFWKDPSEFKDIFNWKHFMEALKDDIEVLESLPPSIAKVKPIVKAPVSWSKPRYYRGEILSLLKKKGVIEFPLSDSRLANNGVPSSIQRLRCYTMFEALRFAEEIEELGKKLISRLREDGDRYIALHLRYEKDMLAFTGCTHNLNRTESEELRRLRYKTRRWKEKQINGTLRRLEGGCPMTPREAAVFLQALGYPSSTKIYIVAGEIYGDKLTQFKKHYPNTYSHSTLATEQELQPFGRRHNKLAAIDYTVALESDVFVYTYDGNMAKAVRGHRIFEGFRKTINPDKRNFVTLIDKLDKGLMSWDEFSSEVKRLHESRIGGPYYREVKESAKLEENFYANPLPGCVCED</sequence>
<dbReference type="Pfam" id="PF10250">
    <property type="entry name" value="O-FucT"/>
    <property type="match status" value="1"/>
</dbReference>
<dbReference type="Proteomes" id="UP001652660">
    <property type="component" value="Chromosome 2e"/>
</dbReference>
<comment type="subcellular location">
    <subcellularLocation>
        <location evidence="1">Membrane</location>
        <topology evidence="1">Single-pass type II membrane protein</topology>
    </subcellularLocation>
</comment>
<dbReference type="GO" id="GO:0005634">
    <property type="term" value="C:nucleus"/>
    <property type="evidence" value="ECO:0007669"/>
    <property type="project" value="InterPro"/>
</dbReference>
<proteinExistence type="inferred from homology"/>
<dbReference type="GeneID" id="113728697"/>
<dbReference type="PANTHER" id="PTHR31741:SF62">
    <property type="entry name" value="O-FUCOSYLTRANSFERASE FAMILY PROTEIN"/>
    <property type="match status" value="1"/>
</dbReference>
<dbReference type="CDD" id="cd11299">
    <property type="entry name" value="O-FucT_plant"/>
    <property type="match status" value="1"/>
</dbReference>
<keyword evidence="12" id="KW-0119">Carbohydrate metabolism</keyword>
<evidence type="ECO:0000313" key="15">
    <source>
        <dbReference type="Proteomes" id="UP001652660"/>
    </source>
</evidence>
<keyword evidence="4" id="KW-0328">Glycosyltransferase</keyword>
<keyword evidence="15" id="KW-1185">Reference proteome</keyword>
<keyword evidence="7" id="KW-0735">Signal-anchor</keyword>
<evidence type="ECO:0000256" key="13">
    <source>
        <dbReference type="ARBA" id="ARBA00030350"/>
    </source>
</evidence>
<evidence type="ECO:0000256" key="14">
    <source>
        <dbReference type="SAM" id="Phobius"/>
    </source>
</evidence>
<evidence type="ECO:0000256" key="1">
    <source>
        <dbReference type="ARBA" id="ARBA00004606"/>
    </source>
</evidence>
<comment type="pathway">
    <text evidence="2">Glycan metabolism.</text>
</comment>
<evidence type="ECO:0000256" key="10">
    <source>
        <dbReference type="ARBA" id="ARBA00023180"/>
    </source>
</evidence>
<keyword evidence="10" id="KW-0325">Glycoprotein</keyword>
<name>A0A6P6W0N0_COFAR</name>
<evidence type="ECO:0000256" key="7">
    <source>
        <dbReference type="ARBA" id="ARBA00022968"/>
    </source>
</evidence>
<evidence type="ECO:0000256" key="11">
    <source>
        <dbReference type="ARBA" id="ARBA00023253"/>
    </source>
</evidence>
<dbReference type="OrthoDB" id="2015856at2759"/>
<reference evidence="15" key="1">
    <citation type="journal article" date="2025" name="Foods">
        <title>Unveiling the Microbial Signatures of Arabica Coffee Cherries: Insights into Ripeness Specific Diversity, Functional Traits, and Implications for Quality and Safety.</title>
        <authorList>
            <consortium name="RefSeq"/>
            <person name="Tenea G.N."/>
            <person name="Cifuentes V."/>
            <person name="Reyes P."/>
            <person name="Cevallos-Vallejos M."/>
        </authorList>
    </citation>
    <scope>NUCLEOTIDE SEQUENCE [LARGE SCALE GENOMIC DNA]</scope>
</reference>
<evidence type="ECO:0000256" key="2">
    <source>
        <dbReference type="ARBA" id="ARBA00004881"/>
    </source>
</evidence>
<dbReference type="GO" id="GO:0016757">
    <property type="term" value="F:glycosyltransferase activity"/>
    <property type="evidence" value="ECO:0007669"/>
    <property type="project" value="UniProtKB-KW"/>
</dbReference>
<keyword evidence="5" id="KW-0808">Transferase</keyword>
<evidence type="ECO:0000256" key="5">
    <source>
        <dbReference type="ARBA" id="ARBA00022679"/>
    </source>
</evidence>
<evidence type="ECO:0000256" key="3">
    <source>
        <dbReference type="ARBA" id="ARBA00007737"/>
    </source>
</evidence>
<gene>
    <name evidence="16" type="primary">LOC113728697</name>
</gene>
<dbReference type="InterPro" id="IPR024709">
    <property type="entry name" value="FucosylTrfase_pln"/>
</dbReference>
<comment type="similarity">
    <text evidence="3">Belongs to the glycosyltransferase GT106 family.</text>
</comment>
<organism evidence="15 16">
    <name type="scientific">Coffea arabica</name>
    <name type="common">Arabian coffee</name>
    <dbReference type="NCBI Taxonomy" id="13443"/>
    <lineage>
        <taxon>Eukaryota</taxon>
        <taxon>Viridiplantae</taxon>
        <taxon>Streptophyta</taxon>
        <taxon>Embryophyta</taxon>
        <taxon>Tracheophyta</taxon>
        <taxon>Spermatophyta</taxon>
        <taxon>Magnoliopsida</taxon>
        <taxon>eudicotyledons</taxon>
        <taxon>Gunneridae</taxon>
        <taxon>Pentapetalae</taxon>
        <taxon>asterids</taxon>
        <taxon>lamiids</taxon>
        <taxon>Gentianales</taxon>
        <taxon>Rubiaceae</taxon>
        <taxon>Ixoroideae</taxon>
        <taxon>Gardenieae complex</taxon>
        <taxon>Bertiereae - Coffeeae clade</taxon>
        <taxon>Coffeeae</taxon>
        <taxon>Coffea</taxon>
    </lineage>
</organism>
<keyword evidence="11" id="KW-0294">Fucose metabolism</keyword>
<keyword evidence="8 14" id="KW-1133">Transmembrane helix</keyword>
<dbReference type="GO" id="GO:0003700">
    <property type="term" value="F:DNA-binding transcription factor activity"/>
    <property type="evidence" value="ECO:0007669"/>
    <property type="project" value="InterPro"/>
</dbReference>
<evidence type="ECO:0000256" key="9">
    <source>
        <dbReference type="ARBA" id="ARBA00023136"/>
    </source>
</evidence>
<feature type="transmembrane region" description="Helical" evidence="14">
    <location>
        <begin position="67"/>
        <end position="91"/>
    </location>
</feature>
<dbReference type="InterPro" id="IPR019378">
    <property type="entry name" value="GDP-Fuc_O-FucTrfase"/>
</dbReference>
<dbReference type="PIRSF" id="PIRSF009360">
    <property type="entry name" value="UCP009360"/>
    <property type="match status" value="1"/>
</dbReference>
<evidence type="ECO:0000313" key="16">
    <source>
        <dbReference type="RefSeq" id="XP_027108868.2"/>
    </source>
</evidence>
<keyword evidence="9 14" id="KW-0472">Membrane</keyword>
<dbReference type="GO" id="GO:0016020">
    <property type="term" value="C:membrane"/>
    <property type="evidence" value="ECO:0007669"/>
    <property type="project" value="UniProtKB-SubCell"/>
</dbReference>
<reference evidence="16" key="2">
    <citation type="submission" date="2025-08" db="UniProtKB">
        <authorList>
            <consortium name="RefSeq"/>
        </authorList>
    </citation>
    <scope>IDENTIFICATION</scope>
    <source>
        <tissue evidence="16">Leaves</tissue>
    </source>
</reference>
<evidence type="ECO:0000256" key="8">
    <source>
        <dbReference type="ARBA" id="ARBA00022989"/>
    </source>
</evidence>
<dbReference type="GO" id="GO:0005737">
    <property type="term" value="C:cytoplasm"/>
    <property type="evidence" value="ECO:0007669"/>
    <property type="project" value="TreeGrafter"/>
</dbReference>
<dbReference type="AlphaFoldDB" id="A0A6P6W0N0"/>
<evidence type="ECO:0000256" key="4">
    <source>
        <dbReference type="ARBA" id="ARBA00022676"/>
    </source>
</evidence>
<dbReference type="PANTHER" id="PTHR31741">
    <property type="entry name" value="OS02G0726500 PROTEIN-RELATED"/>
    <property type="match status" value="1"/>
</dbReference>
<dbReference type="GO" id="GO:0006004">
    <property type="term" value="P:fucose metabolic process"/>
    <property type="evidence" value="ECO:0007669"/>
    <property type="project" value="UniProtKB-KW"/>
</dbReference>
<evidence type="ECO:0000256" key="12">
    <source>
        <dbReference type="ARBA" id="ARBA00023277"/>
    </source>
</evidence>